<dbReference type="InterPro" id="IPR038765">
    <property type="entry name" value="Papain-like_cys_pep_sf"/>
</dbReference>
<proteinExistence type="predicted"/>
<dbReference type="EMBL" id="BQNB010019941">
    <property type="protein sequence ID" value="GJT90650.1"/>
    <property type="molecule type" value="Genomic_DNA"/>
</dbReference>
<reference evidence="1" key="1">
    <citation type="journal article" date="2022" name="Int. J. Mol. Sci.">
        <title>Draft Genome of Tanacetum Coccineum: Genomic Comparison of Closely Related Tanacetum-Family Plants.</title>
        <authorList>
            <person name="Yamashiro T."/>
            <person name="Shiraishi A."/>
            <person name="Nakayama K."/>
            <person name="Satake H."/>
        </authorList>
    </citation>
    <scope>NUCLEOTIDE SEQUENCE</scope>
</reference>
<gene>
    <name evidence="1" type="ORF">Tco_1079495</name>
</gene>
<evidence type="ECO:0000313" key="2">
    <source>
        <dbReference type="Proteomes" id="UP001151760"/>
    </source>
</evidence>
<dbReference type="Gene3D" id="3.30.310.130">
    <property type="entry name" value="Ubiquitin-related"/>
    <property type="match status" value="1"/>
</dbReference>
<evidence type="ECO:0000313" key="1">
    <source>
        <dbReference type="EMBL" id="GJT90650.1"/>
    </source>
</evidence>
<reference evidence="1" key="2">
    <citation type="submission" date="2022-01" db="EMBL/GenBank/DDBJ databases">
        <authorList>
            <person name="Yamashiro T."/>
            <person name="Shiraishi A."/>
            <person name="Satake H."/>
            <person name="Nakayama K."/>
        </authorList>
    </citation>
    <scope>NUCLEOTIDE SEQUENCE</scope>
</reference>
<organism evidence="1 2">
    <name type="scientific">Tanacetum coccineum</name>
    <dbReference type="NCBI Taxonomy" id="301880"/>
    <lineage>
        <taxon>Eukaryota</taxon>
        <taxon>Viridiplantae</taxon>
        <taxon>Streptophyta</taxon>
        <taxon>Embryophyta</taxon>
        <taxon>Tracheophyta</taxon>
        <taxon>Spermatophyta</taxon>
        <taxon>Magnoliopsida</taxon>
        <taxon>eudicotyledons</taxon>
        <taxon>Gunneridae</taxon>
        <taxon>Pentapetalae</taxon>
        <taxon>asterids</taxon>
        <taxon>campanulids</taxon>
        <taxon>Asterales</taxon>
        <taxon>Asteraceae</taxon>
        <taxon>Asteroideae</taxon>
        <taxon>Anthemideae</taxon>
        <taxon>Anthemidinae</taxon>
        <taxon>Tanacetum</taxon>
    </lineage>
</organism>
<dbReference type="SUPFAM" id="SSF54001">
    <property type="entry name" value="Cysteine proteinases"/>
    <property type="match status" value="1"/>
</dbReference>
<dbReference type="Proteomes" id="UP001151760">
    <property type="component" value="Unassembled WGS sequence"/>
</dbReference>
<name>A0ABQ5HSI3_9ASTR</name>
<sequence length="170" mass="19072">MDKWRPIHSYTSLVLKQSDGEAEIRGLWLGRVSIACVEGDARVSTSHSVVSSLQCTINTLVFSISLHWRAAERNFGVVVFICEPSCFGLFFTRGGEKAEYLEVGKLVGLVKNEAHNAQWTLGLSELVAFHIDSCMRLSMVFFPINLGNKHWVAAAWNLDDYVLMVYDSLE</sequence>
<keyword evidence="2" id="KW-1185">Reference proteome</keyword>
<protein>
    <submittedName>
        <fullName evidence="1">Auxin transport protein BIG</fullName>
    </submittedName>
</protein>
<accession>A0ABQ5HSI3</accession>
<comment type="caution">
    <text evidence="1">The sequence shown here is derived from an EMBL/GenBank/DDBJ whole genome shotgun (WGS) entry which is preliminary data.</text>
</comment>